<evidence type="ECO:0000256" key="1">
    <source>
        <dbReference type="PROSITE-ProRule" id="PRU00221"/>
    </source>
</evidence>
<dbReference type="InterPro" id="IPR015943">
    <property type="entry name" value="WD40/YVTN_repeat-like_dom_sf"/>
</dbReference>
<reference evidence="3 4" key="1">
    <citation type="submission" date="2018-01" db="EMBL/GenBank/DDBJ databases">
        <title>G. obscuriglobus.</title>
        <authorList>
            <person name="Franke J."/>
            <person name="Blomberg W."/>
            <person name="Selmecki A."/>
        </authorList>
    </citation>
    <scope>NUCLEOTIDE SEQUENCE [LARGE SCALE GENOMIC DNA]</scope>
    <source>
        <strain evidence="3 4">DSM 5831</strain>
    </source>
</reference>
<feature type="region of interest" description="Disordered" evidence="2">
    <location>
        <begin position="31"/>
        <end position="50"/>
    </location>
</feature>
<dbReference type="AlphaFoldDB" id="A0A2Z3HAA7"/>
<evidence type="ECO:0000313" key="4">
    <source>
        <dbReference type="Proteomes" id="UP000245802"/>
    </source>
</evidence>
<dbReference type="InterPro" id="IPR001680">
    <property type="entry name" value="WD40_rpt"/>
</dbReference>
<proteinExistence type="predicted"/>
<dbReference type="PROSITE" id="PS50294">
    <property type="entry name" value="WD_REPEATS_REGION"/>
    <property type="match status" value="1"/>
</dbReference>
<keyword evidence="1" id="KW-0853">WD repeat</keyword>
<dbReference type="KEGG" id="gog:C1280_17565"/>
<accession>A0A2Z3HAA7</accession>
<dbReference type="Pfam" id="PF00400">
    <property type="entry name" value="WD40"/>
    <property type="match status" value="3"/>
</dbReference>
<organism evidence="3 4">
    <name type="scientific">Gemmata obscuriglobus</name>
    <dbReference type="NCBI Taxonomy" id="114"/>
    <lineage>
        <taxon>Bacteria</taxon>
        <taxon>Pseudomonadati</taxon>
        <taxon>Planctomycetota</taxon>
        <taxon>Planctomycetia</taxon>
        <taxon>Gemmatales</taxon>
        <taxon>Gemmataceae</taxon>
        <taxon>Gemmata</taxon>
    </lineage>
</organism>
<name>A0A2Z3HAA7_9BACT</name>
<sequence>MLRAACALSRACDARPLVPVRLINVCTRAASAGEPPTAPPPKPASSAGLPEGAVARLGQTRLRHAERPTCVAFAPDGSTFVTGGEDGTVRVWSAATGDMVRMTQKTGYGVSAVQYTKSGKQLAVHYTAEHLIRLLDPGTLREIDTVACTGTNRFAFSANGKLLATNDGSGNLVITEVELELPKLELTGTDVFAFRPDGKAIAVGNHDGTVAAHLITGGKRTLHLAGKDRARGVSYSPDGKRLAVGSRAADGTDTVRVYTDRAALVSEVPEMNVPLAWLTNDRLAVSNGTDAGIYDLAKNAFTAKIRGAAGSVAISPDGSKLVATGNGGLRVRLWDLPSGKQLHAENDRFPAPALMIGTTDGESLFLLSNDAAFLWPVGRQEVKARGVLPGPAVAAAVGGSTLLVATAEGVVAYSEFDPMKPLAAKPTRAFDKSAQARAVAVAPDGHRIAWADSSGAVVLADLMGDERTRLPLVTSSVLALAFSPDGTKLAQFGRDGFLRLWPVNGKGRPADEVWKARVGRGLRATIAFSPDGKLVTAASRAQVPIFSVADGSEVFKTDRHSEEGLAQHVAFSTDSRLLIIGTSGTAGGVEVWDVARRRLARRFLTGYGDISRLCVFPDGNRIASAGAEEAVTVWDLTKGGTDSGSTPGALPKR</sequence>
<gene>
    <name evidence="3" type="ORF">C1280_17565</name>
</gene>
<dbReference type="InterPro" id="IPR011047">
    <property type="entry name" value="Quinoprotein_ADH-like_sf"/>
</dbReference>
<dbReference type="PANTHER" id="PTHR19879">
    <property type="entry name" value="TRANSCRIPTION INITIATION FACTOR TFIID"/>
    <property type="match status" value="1"/>
</dbReference>
<evidence type="ECO:0000313" key="3">
    <source>
        <dbReference type="EMBL" id="AWM38614.1"/>
    </source>
</evidence>
<dbReference type="OrthoDB" id="251024at2"/>
<dbReference type="SMART" id="SM00320">
    <property type="entry name" value="WD40"/>
    <property type="match status" value="8"/>
</dbReference>
<keyword evidence="4" id="KW-1185">Reference proteome</keyword>
<dbReference type="SUPFAM" id="SSF50998">
    <property type="entry name" value="Quinoprotein alcohol dehydrogenase-like"/>
    <property type="match status" value="1"/>
</dbReference>
<dbReference type="Proteomes" id="UP000245802">
    <property type="component" value="Chromosome"/>
</dbReference>
<protein>
    <recommendedName>
        <fullName evidence="5">WD40 repeat domain-containing protein</fullName>
    </recommendedName>
</protein>
<feature type="repeat" description="WD" evidence="1">
    <location>
        <begin position="61"/>
        <end position="102"/>
    </location>
</feature>
<feature type="repeat" description="WD" evidence="1">
    <location>
        <begin position="470"/>
        <end position="501"/>
    </location>
</feature>
<feature type="repeat" description="WD" evidence="1">
    <location>
        <begin position="311"/>
        <end position="344"/>
    </location>
</feature>
<dbReference type="Gene3D" id="2.130.10.10">
    <property type="entry name" value="YVTN repeat-like/Quinoprotein amine dehydrogenase"/>
    <property type="match status" value="5"/>
</dbReference>
<dbReference type="PANTHER" id="PTHR19879:SF9">
    <property type="entry name" value="TRANSCRIPTION INITIATION FACTOR TFIID SUBUNIT 5"/>
    <property type="match status" value="1"/>
</dbReference>
<dbReference type="PROSITE" id="PS50082">
    <property type="entry name" value="WD_REPEATS_2"/>
    <property type="match status" value="3"/>
</dbReference>
<dbReference type="EMBL" id="CP025958">
    <property type="protein sequence ID" value="AWM38614.1"/>
    <property type="molecule type" value="Genomic_DNA"/>
</dbReference>
<evidence type="ECO:0000256" key="2">
    <source>
        <dbReference type="SAM" id="MobiDB-lite"/>
    </source>
</evidence>
<evidence type="ECO:0008006" key="5">
    <source>
        <dbReference type="Google" id="ProtNLM"/>
    </source>
</evidence>